<feature type="compositionally biased region" description="Low complexity" evidence="4">
    <location>
        <begin position="980"/>
        <end position="989"/>
    </location>
</feature>
<feature type="compositionally biased region" description="Acidic residues" evidence="4">
    <location>
        <begin position="566"/>
        <end position="576"/>
    </location>
</feature>
<feature type="compositionally biased region" description="Basic and acidic residues" evidence="4">
    <location>
        <begin position="1086"/>
        <end position="1126"/>
    </location>
</feature>
<dbReference type="Proteomes" id="UP000694429">
    <property type="component" value="Chromosome 3"/>
</dbReference>
<feature type="compositionally biased region" description="Pro residues" evidence="4">
    <location>
        <begin position="1318"/>
        <end position="1330"/>
    </location>
</feature>
<accession>A0A8C0LSB7</accession>
<feature type="compositionally biased region" description="Basic residues" evidence="4">
    <location>
        <begin position="1076"/>
        <end position="1085"/>
    </location>
</feature>
<keyword evidence="3" id="KW-0175">Coiled coil</keyword>
<evidence type="ECO:0000256" key="2">
    <source>
        <dbReference type="ARBA" id="ARBA00022553"/>
    </source>
</evidence>
<evidence type="ECO:0000256" key="1">
    <source>
        <dbReference type="ARBA" id="ARBA00009689"/>
    </source>
</evidence>
<feature type="region of interest" description="Disordered" evidence="4">
    <location>
        <begin position="1030"/>
        <end position="1050"/>
    </location>
</feature>
<dbReference type="InterPro" id="IPR029717">
    <property type="entry name" value="FAM193"/>
</dbReference>
<feature type="compositionally biased region" description="Acidic residues" evidence="4">
    <location>
        <begin position="965"/>
        <end position="977"/>
    </location>
</feature>
<feature type="region of interest" description="Disordered" evidence="4">
    <location>
        <begin position="922"/>
        <end position="993"/>
    </location>
</feature>
<evidence type="ECO:0000256" key="3">
    <source>
        <dbReference type="ARBA" id="ARBA00023054"/>
    </source>
</evidence>
<sequence length="1421" mass="155481">MSPADAKRGAKRRKNKRGGGGGSGGGNGGAGGGKAGPAAVLRGSQAVGLAAPGGAAAANGPLGAGAGAGGAAPGGYFETPFNFGMNHRTPPYPAGDYCLLCRSERKDSSFLESGIKTASKLALSMAPKGNSVLHLPLWVCPDCRRAVEKEERPSSLDQPSQGQDFLLHSPLGGSQPEAGGGRLALGAQTLPSAGLGTAPSDATCACEACSERREISAETDREPQQLQNYWSEVRYMVRCIYRQAGTPLADDQDQSLVPDKEGVKELVDRLCERDPYQLYQRLEQQAREYVLEMKVRLLRQLSAASKVKAPSALQGPPQAHQFISLLLEEYGALCQAARTISTFLGTLENEHLKKFQVTWELHNKHLFENLVFSEPLLQSNLPALVSQIRLGTTTHDTCNEDTYSTLLQRYQRSEEELRRVAEEWLECQQRIDAYVDEQMTMKTKQRMLTEDWELFKQRRFIEEQLTNKKAVAGENNFTDAMRHMLSSRLSMPDCPNCNYRRSCSDDEDVAPLSAKFADIYPLSNYDDAEVVANMNGLHSELNGGGENMALKDESPQVSSTSSSSSEADDEEADGESSGEPPGAPKQDVALGSGSPRKEESKVDSPPPSYPTQQAEQAPNTCECHVCKQEASGLTASAMTAGALPPGHQFMSPEKPTHPALHLYPHIHGHVPLHAVPHLPRPLIHPTLYTAPPFTHSKALPPAPVQNHTNKHQVFNASLQDHIYPSCFGNTPEWNSSKFISLWGSEVMNDKNWNPGTFLPDTISGSDILGPTLSETRPEALPTPSSGETPMVSESKEKKNAAKKKCLYNFQDAFMEANKVVMATSSATSSVSCTATTVQSSNSQFKVSSKRPPSIGEVFHGVKEDHRHAVPAAPRNSPTGLAPLPALAPAALAPASSPHLASLAAPSFPSTAATSPGFVDTRKSFCPAPGAPPPPTTDGSISAPPSVCSDPDCEGHRCENGVYDPQQDDGDESADEDSCSEHSSSTSTSTNQKEGKYCDCCYCEFFGHGGPPAAPTSRNYAEMREKLRLRLTKRKEEQPKKADQLSDRESVVDHRRVEDLLQFINSSETKPVSSTRAAKRARHKQRKLEEKARLEAEARAREHLHLREEQRRQEEEEEFQRLQELQKLRAVKKKKKERPSKDCPKLDMLARNFQAATESVPNSETMHNGSLEQMEEPETSSLSPSTHGDHSEARPGPGVDGDAASPVDARDSKLLLPKEASGKQQEPLSFLLDIMHHHKEGNSKQKFKQTSKAGSEPARKPADSPRASEGQPRPRPQTEPKAKVLDLASLAEQKREERRVNSNNNNKKQLNHVKEERLPPAPLEPAPPSEPLPDSKLVLADSPQPKGKSKKNRKKKGDRVNSSIDDVFLPKDIDLDSVDMDETEREVEYFKRFCLDSARQTRQRLSINWSNFSLKKATFAAH</sequence>
<protein>
    <submittedName>
        <fullName evidence="6">Family with sequence similarity 193 member A</fullName>
    </submittedName>
</protein>
<feature type="region of interest" description="Disordered" evidence="4">
    <location>
        <begin position="1067"/>
        <end position="1362"/>
    </location>
</feature>
<proteinExistence type="inferred from homology"/>
<feature type="compositionally biased region" description="Polar residues" evidence="4">
    <location>
        <begin position="1153"/>
        <end position="1170"/>
    </location>
</feature>
<feature type="region of interest" description="Disordered" evidence="4">
    <location>
        <begin position="537"/>
        <end position="619"/>
    </location>
</feature>
<feature type="region of interest" description="Disordered" evidence="4">
    <location>
        <begin position="771"/>
        <end position="797"/>
    </location>
</feature>
<dbReference type="Pfam" id="PF15914">
    <property type="entry name" value="FAM193_C"/>
    <property type="match status" value="1"/>
</dbReference>
<reference evidence="6" key="1">
    <citation type="submission" date="2019-03" db="EMBL/GenBank/DDBJ databases">
        <authorList>
            <person name="Warren W.C."/>
            <person name="Johnson G.S."/>
        </authorList>
    </citation>
    <scope>NUCLEOTIDE SEQUENCE [LARGE SCALE GENOMIC DNA]</scope>
    <source>
        <strain evidence="6">Basenji</strain>
    </source>
</reference>
<dbReference type="Ensembl" id="ENSCAFT00030000897.1">
    <property type="protein sequence ID" value="ENSCAFP00030000775.1"/>
    <property type="gene ID" value="ENSCAFG00030000495.1"/>
</dbReference>
<dbReference type="InterPro" id="IPR031802">
    <property type="entry name" value="FAM193_C"/>
</dbReference>
<dbReference type="PANTHER" id="PTHR15109">
    <property type="entry name" value="AGAP004327-PA"/>
    <property type="match status" value="1"/>
</dbReference>
<keyword evidence="2" id="KW-0597">Phosphoprotein</keyword>
<feature type="compositionally biased region" description="Gly residues" evidence="4">
    <location>
        <begin position="18"/>
        <end position="35"/>
    </location>
</feature>
<evidence type="ECO:0000313" key="6">
    <source>
        <dbReference type="Ensembl" id="ENSCAFP00030000775.1"/>
    </source>
</evidence>
<feature type="region of interest" description="Disordered" evidence="4">
    <location>
        <begin position="1"/>
        <end position="37"/>
    </location>
</feature>
<feature type="compositionally biased region" description="Basic residues" evidence="4">
    <location>
        <begin position="1128"/>
        <end position="1137"/>
    </location>
</feature>
<comment type="similarity">
    <text evidence="1">Belongs to the FAM193 family.</text>
</comment>
<evidence type="ECO:0000256" key="4">
    <source>
        <dbReference type="SAM" id="MobiDB-lite"/>
    </source>
</evidence>
<dbReference type="PANTHER" id="PTHR15109:SF2">
    <property type="entry name" value="PROTEIN FAM193A"/>
    <property type="match status" value="1"/>
</dbReference>
<feature type="domain" description="FAM193 C-terminal" evidence="5">
    <location>
        <begin position="1364"/>
        <end position="1420"/>
    </location>
</feature>
<reference evidence="6" key="2">
    <citation type="submission" date="2025-08" db="UniProtKB">
        <authorList>
            <consortium name="Ensembl"/>
        </authorList>
    </citation>
    <scope>IDENTIFICATION</scope>
</reference>
<gene>
    <name evidence="6" type="primary">FAM193A</name>
</gene>
<evidence type="ECO:0000259" key="5">
    <source>
        <dbReference type="Pfam" id="PF15914"/>
    </source>
</evidence>
<feature type="region of interest" description="Disordered" evidence="4">
    <location>
        <begin position="150"/>
        <end position="184"/>
    </location>
</feature>
<evidence type="ECO:0000313" key="7">
    <source>
        <dbReference type="Proteomes" id="UP000694429"/>
    </source>
</evidence>
<name>A0A8C0LSB7_CANLF</name>
<feature type="compositionally biased region" description="Basic residues" evidence="4">
    <location>
        <begin position="1346"/>
        <end position="1356"/>
    </location>
</feature>
<feature type="compositionally biased region" description="Polar residues" evidence="4">
    <location>
        <begin position="610"/>
        <end position="619"/>
    </location>
</feature>
<organism evidence="6 7">
    <name type="scientific">Canis lupus familiaris</name>
    <name type="common">Dog</name>
    <name type="synonym">Canis familiaris</name>
    <dbReference type="NCBI Taxonomy" id="9615"/>
    <lineage>
        <taxon>Eukaryota</taxon>
        <taxon>Metazoa</taxon>
        <taxon>Chordata</taxon>
        <taxon>Craniata</taxon>
        <taxon>Vertebrata</taxon>
        <taxon>Euteleostomi</taxon>
        <taxon>Mammalia</taxon>
        <taxon>Eutheria</taxon>
        <taxon>Laurasiatheria</taxon>
        <taxon>Carnivora</taxon>
        <taxon>Caniformia</taxon>
        <taxon>Canidae</taxon>
        <taxon>Canis</taxon>
    </lineage>
</organism>